<evidence type="ECO:0000313" key="1">
    <source>
        <dbReference type="EMBL" id="KAK9162438.1"/>
    </source>
</evidence>
<comment type="caution">
    <text evidence="1">The sequence shown here is derived from an EMBL/GenBank/DDBJ whole genome shotgun (WGS) entry which is preliminary data.</text>
</comment>
<dbReference type="AlphaFoldDB" id="A0AAP0L2I4"/>
<organism evidence="1 2">
    <name type="scientific">Stephania yunnanensis</name>
    <dbReference type="NCBI Taxonomy" id="152371"/>
    <lineage>
        <taxon>Eukaryota</taxon>
        <taxon>Viridiplantae</taxon>
        <taxon>Streptophyta</taxon>
        <taxon>Embryophyta</taxon>
        <taxon>Tracheophyta</taxon>
        <taxon>Spermatophyta</taxon>
        <taxon>Magnoliopsida</taxon>
        <taxon>Ranunculales</taxon>
        <taxon>Menispermaceae</taxon>
        <taxon>Menispermoideae</taxon>
        <taxon>Cissampelideae</taxon>
        <taxon>Stephania</taxon>
    </lineage>
</organism>
<evidence type="ECO:0000313" key="2">
    <source>
        <dbReference type="Proteomes" id="UP001420932"/>
    </source>
</evidence>
<dbReference type="Proteomes" id="UP001420932">
    <property type="component" value="Unassembled WGS sequence"/>
</dbReference>
<dbReference type="EMBL" id="JBBNAF010000002">
    <property type="protein sequence ID" value="KAK9162438.1"/>
    <property type="molecule type" value="Genomic_DNA"/>
</dbReference>
<reference evidence="1 2" key="1">
    <citation type="submission" date="2024-01" db="EMBL/GenBank/DDBJ databases">
        <title>Genome assemblies of Stephania.</title>
        <authorList>
            <person name="Yang L."/>
        </authorList>
    </citation>
    <scope>NUCLEOTIDE SEQUENCE [LARGE SCALE GENOMIC DNA]</scope>
    <source>
        <strain evidence="1">YNDBR</strain>
        <tissue evidence="1">Leaf</tissue>
    </source>
</reference>
<sequence length="362" mass="41326">MRFKKGGAKIIEGRFRTTAVSCALSTKSMSLFLHCRRRIQVQPPPNYSTRLSMPSKKLEIFSIVCDEKFFSELTKEASEISRCFATRVRRLLHLHISTRNDQPLRIVQMLVEYATMNVNAMTKILNKYDKVHSFVNGIKFYSRIQGDHMEHLQSPWLIELGAFCINFNGSNEGEPNRYSDQFSYDFSSDQATLRFAVSDSVKLDYSLTCPICLETVICVVHLSSIHWSADCDICLWLLNKSYEDVFIWKKGYYEDDYAPSVAELIGFQRCMHSCLENLEAVPWVGDEEEEKVPYKEVALVVATAPSRKLLQFNPLSPESELKVARFMAGARDSVVNAGNKIADVAKSAWNGMKNVAKSFWPF</sequence>
<protein>
    <submittedName>
        <fullName evidence="1">Uncharacterized protein</fullName>
    </submittedName>
</protein>
<dbReference type="PANTHER" id="PTHR46764">
    <property type="entry name" value="E3 UBIQUITIN-PROTEIN LIGASE BAH1"/>
    <property type="match status" value="1"/>
</dbReference>
<dbReference type="PANTHER" id="PTHR46764:SF2">
    <property type="entry name" value="E3 UBIQUITIN-PROTEIN LIGASE BAH1-LIKE-RELATED"/>
    <property type="match status" value="1"/>
</dbReference>
<accession>A0AAP0L2I4</accession>
<dbReference type="InterPro" id="IPR033326">
    <property type="entry name" value="BAH1"/>
</dbReference>
<name>A0AAP0L2I4_9MAGN</name>
<gene>
    <name evidence="1" type="ORF">Syun_003340</name>
</gene>
<keyword evidence="2" id="KW-1185">Reference proteome</keyword>
<proteinExistence type="predicted"/>